<gene>
    <name evidence="10" type="ORF">KC19_6G201900</name>
</gene>
<feature type="compositionally biased region" description="Basic and acidic residues" evidence="7">
    <location>
        <begin position="268"/>
        <end position="281"/>
    </location>
</feature>
<protein>
    <recommendedName>
        <fullName evidence="2">sterol 3beta-glucosyltransferase</fullName>
        <ecNumber evidence="2">2.4.1.173</ecNumber>
    </recommendedName>
</protein>
<evidence type="ECO:0000256" key="4">
    <source>
        <dbReference type="ARBA" id="ARBA00022676"/>
    </source>
</evidence>
<keyword evidence="11" id="KW-1185">Reference proteome</keyword>
<dbReference type="InterPro" id="IPR002213">
    <property type="entry name" value="UDP_glucos_trans"/>
</dbReference>
<dbReference type="PANTHER" id="PTHR48050">
    <property type="entry name" value="STEROL 3-BETA-GLUCOSYLTRANSFERASE"/>
    <property type="match status" value="1"/>
</dbReference>
<evidence type="ECO:0000256" key="7">
    <source>
        <dbReference type="SAM" id="MobiDB-lite"/>
    </source>
</evidence>
<evidence type="ECO:0000259" key="8">
    <source>
        <dbReference type="Pfam" id="PF03033"/>
    </source>
</evidence>
<dbReference type="CDD" id="cd03784">
    <property type="entry name" value="GT1_Gtf-like"/>
    <property type="match status" value="1"/>
</dbReference>
<evidence type="ECO:0000313" key="11">
    <source>
        <dbReference type="Proteomes" id="UP000822688"/>
    </source>
</evidence>
<dbReference type="InterPro" id="IPR050426">
    <property type="entry name" value="Glycosyltransferase_28"/>
</dbReference>
<proteinExistence type="inferred from homology"/>
<dbReference type="FunFam" id="3.40.50.2000:FF:000009">
    <property type="entry name" value="Sterol 3-beta-glucosyltransferase UGT80A2"/>
    <property type="match status" value="1"/>
</dbReference>
<dbReference type="AlphaFoldDB" id="A0A8T0HJK7"/>
<keyword evidence="3" id="KW-0444">Lipid biosynthesis</keyword>
<comment type="caution">
    <text evidence="10">The sequence shown here is derived from an EMBL/GenBank/DDBJ whole genome shotgun (WGS) entry which is preliminary data.</text>
</comment>
<feature type="domain" description="Glycosyltransferase family 28 N-terminal" evidence="8">
    <location>
        <begin position="365"/>
        <end position="509"/>
    </location>
</feature>
<dbReference type="Gene3D" id="3.40.50.2000">
    <property type="entry name" value="Glycogen Phosphorylase B"/>
    <property type="match status" value="2"/>
</dbReference>
<dbReference type="Pfam" id="PF03033">
    <property type="entry name" value="Glyco_transf_28"/>
    <property type="match status" value="1"/>
</dbReference>
<organism evidence="10 11">
    <name type="scientific">Ceratodon purpureus</name>
    <name type="common">Fire moss</name>
    <name type="synonym">Dicranum purpureum</name>
    <dbReference type="NCBI Taxonomy" id="3225"/>
    <lineage>
        <taxon>Eukaryota</taxon>
        <taxon>Viridiplantae</taxon>
        <taxon>Streptophyta</taxon>
        <taxon>Embryophyta</taxon>
        <taxon>Bryophyta</taxon>
        <taxon>Bryophytina</taxon>
        <taxon>Bryopsida</taxon>
        <taxon>Dicranidae</taxon>
        <taxon>Pseudoditrichales</taxon>
        <taxon>Ditrichaceae</taxon>
        <taxon>Ceratodon</taxon>
    </lineage>
</organism>
<dbReference type="GO" id="GO:0016125">
    <property type="term" value="P:sterol metabolic process"/>
    <property type="evidence" value="ECO:0007669"/>
    <property type="project" value="UniProtKB-ARBA"/>
</dbReference>
<name>A0A8T0HJK7_CERPU</name>
<evidence type="ECO:0000256" key="3">
    <source>
        <dbReference type="ARBA" id="ARBA00022516"/>
    </source>
</evidence>
<dbReference type="Pfam" id="PF06722">
    <property type="entry name" value="EryCIII-like_C"/>
    <property type="match status" value="1"/>
</dbReference>
<evidence type="ECO:0000256" key="5">
    <source>
        <dbReference type="ARBA" id="ARBA00022679"/>
    </source>
</evidence>
<keyword evidence="4" id="KW-0328">Glycosyltransferase</keyword>
<dbReference type="EC" id="2.4.1.173" evidence="2"/>
<evidence type="ECO:0000256" key="6">
    <source>
        <dbReference type="ARBA" id="ARBA00023098"/>
    </source>
</evidence>
<evidence type="ECO:0000256" key="2">
    <source>
        <dbReference type="ARBA" id="ARBA00012650"/>
    </source>
</evidence>
<dbReference type="EMBL" id="CM026427">
    <property type="protein sequence ID" value="KAG0570975.1"/>
    <property type="molecule type" value="Genomic_DNA"/>
</dbReference>
<dbReference type="SUPFAM" id="SSF53756">
    <property type="entry name" value="UDP-Glycosyltransferase/glycogen phosphorylase"/>
    <property type="match status" value="1"/>
</dbReference>
<keyword evidence="5" id="KW-0808">Transferase</keyword>
<evidence type="ECO:0000256" key="1">
    <source>
        <dbReference type="ARBA" id="ARBA00006962"/>
    </source>
</evidence>
<reference evidence="10 11" key="1">
    <citation type="submission" date="2020-06" db="EMBL/GenBank/DDBJ databases">
        <title>WGS assembly of Ceratodon purpureus strain R40.</title>
        <authorList>
            <person name="Carey S.B."/>
            <person name="Jenkins J."/>
            <person name="Shu S."/>
            <person name="Lovell J.T."/>
            <person name="Sreedasyam A."/>
            <person name="Maumus F."/>
            <person name="Tiley G.P."/>
            <person name="Fernandez-Pozo N."/>
            <person name="Barry K."/>
            <person name="Chen C."/>
            <person name="Wang M."/>
            <person name="Lipzen A."/>
            <person name="Daum C."/>
            <person name="Saski C.A."/>
            <person name="Payton A.C."/>
            <person name="Mcbreen J.C."/>
            <person name="Conrad R.E."/>
            <person name="Kollar L.M."/>
            <person name="Olsson S."/>
            <person name="Huttunen S."/>
            <person name="Landis J.B."/>
            <person name="Wickett N.J."/>
            <person name="Johnson M.G."/>
            <person name="Rensing S.A."/>
            <person name="Grimwood J."/>
            <person name="Schmutz J."/>
            <person name="Mcdaniel S.F."/>
        </authorList>
    </citation>
    <scope>NUCLEOTIDE SEQUENCE [LARGE SCALE GENOMIC DNA]</scope>
    <source>
        <strain evidence="10 11">R40</strain>
    </source>
</reference>
<keyword evidence="6" id="KW-0443">Lipid metabolism</keyword>
<feature type="region of interest" description="Disordered" evidence="7">
    <location>
        <begin position="189"/>
        <end position="219"/>
    </location>
</feature>
<accession>A0A8T0HJK7</accession>
<dbReference type="GO" id="GO:0005975">
    <property type="term" value="P:carbohydrate metabolic process"/>
    <property type="evidence" value="ECO:0007669"/>
    <property type="project" value="InterPro"/>
</dbReference>
<evidence type="ECO:0000259" key="9">
    <source>
        <dbReference type="Pfam" id="PF06722"/>
    </source>
</evidence>
<feature type="domain" description="Erythromycin biosynthesis protein CIII-like C-terminal" evidence="9">
    <location>
        <begin position="659"/>
        <end position="763"/>
    </location>
</feature>
<dbReference type="FunFam" id="3.40.50.2000:FF:000030">
    <property type="entry name" value="Sterol 3-beta-glucosyltransferase UGT80A2"/>
    <property type="match status" value="1"/>
</dbReference>
<dbReference type="GO" id="GO:0016906">
    <property type="term" value="F:sterol 3-beta-glucosyltransferase activity"/>
    <property type="evidence" value="ECO:0007669"/>
    <property type="project" value="UniProtKB-EC"/>
</dbReference>
<comment type="similarity">
    <text evidence="1">Belongs to the glycosyltransferase 28 family.</text>
</comment>
<evidence type="ECO:0000313" key="10">
    <source>
        <dbReference type="EMBL" id="KAG0570975.1"/>
    </source>
</evidence>
<dbReference type="PANTHER" id="PTHR48050:SF13">
    <property type="entry name" value="STEROL 3-BETA-GLUCOSYLTRANSFERASE UGT80A2"/>
    <property type="match status" value="1"/>
</dbReference>
<dbReference type="GO" id="GO:0009791">
    <property type="term" value="P:post-embryonic development"/>
    <property type="evidence" value="ECO:0007669"/>
    <property type="project" value="UniProtKB-ARBA"/>
</dbReference>
<dbReference type="Proteomes" id="UP000822688">
    <property type="component" value="Chromosome 6"/>
</dbReference>
<sequence length="819" mass="89623">MLVISPTAPHLHPSSINMLETGKPAISPSTSPRSRQSDMPSPTSGLDQSLEPASPRNPVSSTLEVVRSPGDVEADPYQYVPAGTPGRPSNDEDGLPGKTEIPLLTTFPAKVPLSVLPDLASSAGDCEGMGGKSLNSDVVSALISEDSTNEGQSFESVDNSAMDSMMGENGLNQQELSVKDRLLVRATQSMPVSMSSSPRTPILRDDAGKPLHIISGEPPEDSVHLIQNIYAHSVSLTSEDSVVRSKSMPLASSQSSQSSGKNLTRSSTENERRRKKGEEASIRIVGEPRLSNRRKKKLLRKLATIKKDGAVEFDMTESSQAAKDLFGFGFTPRVTSENMCADYEQLSSKNEEFMSDHGTIPPLKIVMLIVGTRGDVQPFIAIGKRLQEHGHRVRLASHKNFENFVKREGLEFYPLGGDPVVLAGYMVKNKGFLPSNPSEIPVQREQIKSIVYSLLAACTMPDLDTGIPFEAQAIIANPPAYGHVHVAEYLKIPLHIFFTMPWTPTSAFPHPLSRVKQPAAYRMSYSVVDTLIWLGIRGIVNSYRKKKLKLRPITYLSGSQGSISEMPTGYIWSPHLVPKPRDWGPLVDVVGFCFLNLASDYKPPEDLVKFLQAGPPPIYIGFGSLPVEDPQGMTKIIVEAINKTGQRGIIGKGWGGIGDLDEVPENIFLLSDCPHDWLFPQCAAVVHHGGAGTTSAGLKAACPTTIIPFFGDQPFWGDRVHEKGVGPVPIPVNYFTLEKLISAIEFMLDPAVKQKAVELAKAMEFEDGVEGAVNAFHKHIWKELPQIVCNAPQNIRRRKRSMFKGFFDALWIKDCFFPS</sequence>
<feature type="compositionally biased region" description="Polar residues" evidence="7">
    <location>
        <begin position="27"/>
        <end position="47"/>
    </location>
</feature>
<feature type="compositionally biased region" description="Polar residues" evidence="7">
    <location>
        <begin position="189"/>
        <end position="199"/>
    </location>
</feature>
<feature type="region of interest" description="Disordered" evidence="7">
    <location>
        <begin position="1"/>
        <end position="99"/>
    </location>
</feature>
<feature type="region of interest" description="Disordered" evidence="7">
    <location>
        <begin position="245"/>
        <end position="281"/>
    </location>
</feature>
<dbReference type="InterPro" id="IPR010610">
    <property type="entry name" value="EryCIII-like_C"/>
</dbReference>
<dbReference type="InterPro" id="IPR004276">
    <property type="entry name" value="GlycoTrans_28_N"/>
</dbReference>